<dbReference type="Proteomes" id="UP001500305">
    <property type="component" value="Unassembled WGS sequence"/>
</dbReference>
<evidence type="ECO:0000313" key="1">
    <source>
        <dbReference type="EMBL" id="GAA2275659.1"/>
    </source>
</evidence>
<protein>
    <submittedName>
        <fullName evidence="1">Uncharacterized protein</fullName>
    </submittedName>
</protein>
<gene>
    <name evidence="1" type="ORF">GCM10010430_71970</name>
</gene>
<accession>A0ABP5RU02</accession>
<evidence type="ECO:0000313" key="2">
    <source>
        <dbReference type="Proteomes" id="UP001500305"/>
    </source>
</evidence>
<sequence>MGEWLKGKQDRLANRDPWPPREEVTVDILTRDNLKVLTAFLSLG</sequence>
<name>A0ABP5RU02_9ACTN</name>
<reference evidence="2" key="1">
    <citation type="journal article" date="2019" name="Int. J. Syst. Evol. Microbiol.">
        <title>The Global Catalogue of Microorganisms (GCM) 10K type strain sequencing project: providing services to taxonomists for standard genome sequencing and annotation.</title>
        <authorList>
            <consortium name="The Broad Institute Genomics Platform"/>
            <consortium name="The Broad Institute Genome Sequencing Center for Infectious Disease"/>
            <person name="Wu L."/>
            <person name="Ma J."/>
        </authorList>
    </citation>
    <scope>NUCLEOTIDE SEQUENCE [LARGE SCALE GENOMIC DNA]</scope>
    <source>
        <strain evidence="2">JCM 7356</strain>
    </source>
</reference>
<dbReference type="EMBL" id="BAAATR010000052">
    <property type="protein sequence ID" value="GAA2275659.1"/>
    <property type="molecule type" value="Genomic_DNA"/>
</dbReference>
<keyword evidence="2" id="KW-1185">Reference proteome</keyword>
<comment type="caution">
    <text evidence="1">The sequence shown here is derived from an EMBL/GenBank/DDBJ whole genome shotgun (WGS) entry which is preliminary data.</text>
</comment>
<proteinExistence type="predicted"/>
<organism evidence="1 2">
    <name type="scientific">Kitasatospora cystarginea</name>
    <dbReference type="NCBI Taxonomy" id="58350"/>
    <lineage>
        <taxon>Bacteria</taxon>
        <taxon>Bacillati</taxon>
        <taxon>Actinomycetota</taxon>
        <taxon>Actinomycetes</taxon>
        <taxon>Kitasatosporales</taxon>
        <taxon>Streptomycetaceae</taxon>
        <taxon>Kitasatospora</taxon>
    </lineage>
</organism>